<accession>A0A835YS41</accession>
<sequence length="207" mass="19873">MNAKRVRQLISREFCNSVMSSSKRFFHRGEAAMRDAAKAAAAYTACHAEHMALRAGMRMRVPSADELAALNASQQAMTECFDAHIAADRKWAAFVRKMDAAAERIAQQLDEECNNGGGGSSSADGDSGGGGGGGGGGGSGGSGGGGGSGASGGSGGASGGNSGSGGCNGSCGNGSGSHSGGGGGSGSGIRSAGGMGNGDAGRDRSAE</sequence>
<dbReference type="AlphaFoldDB" id="A0A835YS41"/>
<evidence type="ECO:0000313" key="2">
    <source>
        <dbReference type="EMBL" id="KAG5180171.1"/>
    </source>
</evidence>
<dbReference type="EMBL" id="JAFCMP010000412">
    <property type="protein sequence ID" value="KAG5180171.1"/>
    <property type="molecule type" value="Genomic_DNA"/>
</dbReference>
<keyword evidence="3" id="KW-1185">Reference proteome</keyword>
<comment type="caution">
    <text evidence="2">The sequence shown here is derived from an EMBL/GenBank/DDBJ whole genome shotgun (WGS) entry which is preliminary data.</text>
</comment>
<protein>
    <submittedName>
        <fullName evidence="2">Uncharacterized protein</fullName>
    </submittedName>
</protein>
<organism evidence="2 3">
    <name type="scientific">Tribonema minus</name>
    <dbReference type="NCBI Taxonomy" id="303371"/>
    <lineage>
        <taxon>Eukaryota</taxon>
        <taxon>Sar</taxon>
        <taxon>Stramenopiles</taxon>
        <taxon>Ochrophyta</taxon>
        <taxon>PX clade</taxon>
        <taxon>Xanthophyceae</taxon>
        <taxon>Tribonematales</taxon>
        <taxon>Tribonemataceae</taxon>
        <taxon>Tribonema</taxon>
    </lineage>
</organism>
<proteinExistence type="predicted"/>
<feature type="region of interest" description="Disordered" evidence="1">
    <location>
        <begin position="111"/>
        <end position="207"/>
    </location>
</feature>
<reference evidence="2" key="1">
    <citation type="submission" date="2021-02" db="EMBL/GenBank/DDBJ databases">
        <title>First Annotated Genome of the Yellow-green Alga Tribonema minus.</title>
        <authorList>
            <person name="Mahan K.M."/>
        </authorList>
    </citation>
    <scope>NUCLEOTIDE SEQUENCE</scope>
    <source>
        <strain evidence="2">UTEX B ZZ1240</strain>
    </source>
</reference>
<feature type="compositionally biased region" description="Gly residues" evidence="1">
    <location>
        <begin position="115"/>
        <end position="199"/>
    </location>
</feature>
<evidence type="ECO:0000313" key="3">
    <source>
        <dbReference type="Proteomes" id="UP000664859"/>
    </source>
</evidence>
<name>A0A835YS41_9STRA</name>
<evidence type="ECO:0000256" key="1">
    <source>
        <dbReference type="SAM" id="MobiDB-lite"/>
    </source>
</evidence>
<gene>
    <name evidence="2" type="ORF">JKP88DRAFT_324940</name>
</gene>
<dbReference type="Proteomes" id="UP000664859">
    <property type="component" value="Unassembled WGS sequence"/>
</dbReference>